<organism evidence="1 2">
    <name type="scientific">Aphis glycines</name>
    <name type="common">Soybean aphid</name>
    <dbReference type="NCBI Taxonomy" id="307491"/>
    <lineage>
        <taxon>Eukaryota</taxon>
        <taxon>Metazoa</taxon>
        <taxon>Ecdysozoa</taxon>
        <taxon>Arthropoda</taxon>
        <taxon>Hexapoda</taxon>
        <taxon>Insecta</taxon>
        <taxon>Pterygota</taxon>
        <taxon>Neoptera</taxon>
        <taxon>Paraneoptera</taxon>
        <taxon>Hemiptera</taxon>
        <taxon>Sternorrhyncha</taxon>
        <taxon>Aphidomorpha</taxon>
        <taxon>Aphidoidea</taxon>
        <taxon>Aphididae</taxon>
        <taxon>Aphidini</taxon>
        <taxon>Aphis</taxon>
        <taxon>Aphis</taxon>
    </lineage>
</organism>
<proteinExistence type="predicted"/>
<dbReference type="AlphaFoldDB" id="A0A6G0TMP5"/>
<dbReference type="Proteomes" id="UP000475862">
    <property type="component" value="Unassembled WGS sequence"/>
</dbReference>
<keyword evidence="2" id="KW-1185">Reference proteome</keyword>
<reference evidence="1 2" key="1">
    <citation type="submission" date="2019-08" db="EMBL/GenBank/DDBJ databases">
        <title>The genome of the soybean aphid Biotype 1, its phylome, world population structure and adaptation to the North American continent.</title>
        <authorList>
            <person name="Giordano R."/>
            <person name="Donthu R.K."/>
            <person name="Hernandez A.G."/>
            <person name="Wright C.L."/>
            <person name="Zimin A.V."/>
        </authorList>
    </citation>
    <scope>NUCLEOTIDE SEQUENCE [LARGE SCALE GENOMIC DNA]</scope>
    <source>
        <tissue evidence="1">Whole aphids</tissue>
    </source>
</reference>
<evidence type="ECO:0000313" key="2">
    <source>
        <dbReference type="Proteomes" id="UP000475862"/>
    </source>
</evidence>
<accession>A0A6G0TMP5</accession>
<dbReference type="EMBL" id="VYZN01000025">
    <property type="protein sequence ID" value="KAE9535772.1"/>
    <property type="molecule type" value="Genomic_DNA"/>
</dbReference>
<protein>
    <submittedName>
        <fullName evidence="1">Uncharacterized protein</fullName>
    </submittedName>
</protein>
<sequence length="237" mass="27212">MWPLSPICNLTKSLLSNYLSADNTQKNLIEYSIRQLRYFQKVTCPALKIKIEINKMINASVSSSLLRRQEPITGSLRSFCKISGCCDSMKPSSSTANNTGSSKPIEFSSKSSFFRFLPLFSKKRNVYSHQEQIGHTINRERRANLGYPSLYYPCGIQLSVQCSLSNEYNIGRFNDFNLINFTSYTNDRNTESNRIGSRLKKPSVEKAVITNMTEIWIYKDTLIYKKKFCSRKKNLGK</sequence>
<gene>
    <name evidence="1" type="ORF">AGLY_007673</name>
</gene>
<name>A0A6G0TMP5_APHGL</name>
<evidence type="ECO:0000313" key="1">
    <source>
        <dbReference type="EMBL" id="KAE9535772.1"/>
    </source>
</evidence>
<comment type="caution">
    <text evidence="1">The sequence shown here is derived from an EMBL/GenBank/DDBJ whole genome shotgun (WGS) entry which is preliminary data.</text>
</comment>